<gene>
    <name evidence="3" type="ORF">ASZ90_015088</name>
</gene>
<comment type="caution">
    <text evidence="3">The sequence shown here is derived from an EMBL/GenBank/DDBJ whole genome shotgun (WGS) entry which is preliminary data.</text>
</comment>
<dbReference type="Gene3D" id="3.30.450.20">
    <property type="entry name" value="PAS domain"/>
    <property type="match status" value="5"/>
</dbReference>
<dbReference type="InterPro" id="IPR000700">
    <property type="entry name" value="PAS-assoc_C"/>
</dbReference>
<dbReference type="PANTHER" id="PTHR44757:SF2">
    <property type="entry name" value="BIOFILM ARCHITECTURE MAINTENANCE PROTEIN MBAA"/>
    <property type="match status" value="1"/>
</dbReference>
<dbReference type="SMART" id="SM00086">
    <property type="entry name" value="PAC"/>
    <property type="match status" value="3"/>
</dbReference>
<feature type="domain" description="PAC" evidence="2">
    <location>
        <begin position="818"/>
        <end position="870"/>
    </location>
</feature>
<dbReference type="EMBL" id="LNQE01001570">
    <property type="protein sequence ID" value="KUG15270.1"/>
    <property type="molecule type" value="Genomic_DNA"/>
</dbReference>
<dbReference type="PROSITE" id="PS50113">
    <property type="entry name" value="PAC"/>
    <property type="match status" value="2"/>
</dbReference>
<dbReference type="InterPro" id="IPR001610">
    <property type="entry name" value="PAC"/>
</dbReference>
<sequence length="883" mass="97286">METPADKRIAMIRSLLQSEHRGMSISDIANRLGVKRNIVSGDLNYLLRLGQVEMQAIGTSKVFFATAKIPISGILNYSSDRILIIDKDRQVIEANTALLEMTGLIREEIIGSPLNACPGPLFSTLDGLSPGTTEAQDIAVWLPMLDDPRAIRHFRVKLVPIIFEDTPGGTMITIEDITEAVRNRDALRMSEERYKAIVEDMPDLIFRFFPNGILTYANQAFSSVFGEHETSHSGENVYALFSGGDRVSFLELVRSARGDTHLVTGMYTLTTPAGVRQYSFSIRAITSEAGTIVEYQGIGRDISAELDARNQLLRNASEKEFLWRVSQQFLDTSSATEIYDHLAEGIADRIPGAVIMIFSYDEKAGTMRAELIRDDQGTDLLASIFDGEGLAFSLPHSVMTKLPGYEGILKGDLTPVESGFLLPLIGDSAVQRIRGAIGQRSVAATMMVSDSTVVGAVAVCLPLGTPLENRSVAETVIHIAALALQRQYTRESLRKSDSRFRTVTAVTPLPVSIISPDGRYLSVNSSFTALFGYTLDDIPDGRRWFLQAFPDTSLMQRTRDLWLQDLKQSKPGEIRSRRFPVRCKDGSICSILFHPCTLPDGCQLVIYEDVTGSEEAERVRNLLAGIVRSSHDAIIGMTTNGRIQTWNPGAERVYGYTAGEMIGKDIALLFPPHLPGEKDRILAMVQSGKFIPELETERVRKDGAVIDVSVTISPVFDRDGTIIGVSTIVKDITAKKAAERFRELESRYRSRVDAINVGVYRSTGDPGGRFVWGNSSLVRILGYSSFEDVADIPVSDHFLHIGGRRELLDDLRHSGFVKNRELLLRKKDGSTLHVLVTALATFAPDGEIVFINGIVEDVTENRILARKLASLGELPDESGPSIP</sequence>
<feature type="domain" description="PAS" evidence="1">
    <location>
        <begin position="190"/>
        <end position="260"/>
    </location>
</feature>
<accession>A0A0W8F2Z7</accession>
<dbReference type="Gene3D" id="1.10.10.10">
    <property type="entry name" value="Winged helix-like DNA-binding domain superfamily/Winged helix DNA-binding domain"/>
    <property type="match status" value="1"/>
</dbReference>
<dbReference type="InterPro" id="IPR036388">
    <property type="entry name" value="WH-like_DNA-bd_sf"/>
</dbReference>
<proteinExistence type="predicted"/>
<evidence type="ECO:0000313" key="3">
    <source>
        <dbReference type="EMBL" id="KUG15270.1"/>
    </source>
</evidence>
<dbReference type="Pfam" id="PF13188">
    <property type="entry name" value="PAS_8"/>
    <property type="match status" value="1"/>
</dbReference>
<dbReference type="PANTHER" id="PTHR44757">
    <property type="entry name" value="DIGUANYLATE CYCLASE DGCP"/>
    <property type="match status" value="1"/>
</dbReference>
<feature type="domain" description="PAS" evidence="1">
    <location>
        <begin position="67"/>
        <end position="111"/>
    </location>
</feature>
<protein>
    <submittedName>
        <fullName evidence="3">Response sensor protein</fullName>
    </submittedName>
</protein>
<dbReference type="SUPFAM" id="SSF46785">
    <property type="entry name" value="Winged helix' DNA-binding domain"/>
    <property type="match status" value="1"/>
</dbReference>
<dbReference type="InterPro" id="IPR035965">
    <property type="entry name" value="PAS-like_dom_sf"/>
</dbReference>
<feature type="domain" description="PAS" evidence="1">
    <location>
        <begin position="619"/>
        <end position="688"/>
    </location>
</feature>
<dbReference type="AlphaFoldDB" id="A0A0W8F2Z7"/>
<evidence type="ECO:0000259" key="2">
    <source>
        <dbReference type="PROSITE" id="PS50113"/>
    </source>
</evidence>
<dbReference type="InterPro" id="IPR036390">
    <property type="entry name" value="WH_DNA-bd_sf"/>
</dbReference>
<dbReference type="InterPro" id="IPR013656">
    <property type="entry name" value="PAS_4"/>
</dbReference>
<dbReference type="NCBIfam" id="TIGR00229">
    <property type="entry name" value="sensory_box"/>
    <property type="match status" value="5"/>
</dbReference>
<dbReference type="SUPFAM" id="SSF55785">
    <property type="entry name" value="PYP-like sensor domain (PAS domain)"/>
    <property type="match status" value="5"/>
</dbReference>
<dbReference type="InterPro" id="IPR052155">
    <property type="entry name" value="Biofilm_reg_signaling"/>
</dbReference>
<organism evidence="3">
    <name type="scientific">hydrocarbon metagenome</name>
    <dbReference type="NCBI Taxonomy" id="938273"/>
    <lineage>
        <taxon>unclassified sequences</taxon>
        <taxon>metagenomes</taxon>
        <taxon>ecological metagenomes</taxon>
    </lineage>
</organism>
<dbReference type="PROSITE" id="PS50112">
    <property type="entry name" value="PAS"/>
    <property type="match status" value="4"/>
</dbReference>
<feature type="domain" description="PAS" evidence="1">
    <location>
        <begin position="496"/>
        <end position="538"/>
    </location>
</feature>
<feature type="domain" description="PAC" evidence="2">
    <location>
        <begin position="692"/>
        <end position="744"/>
    </location>
</feature>
<name>A0A0W8F2Z7_9ZZZZ</name>
<evidence type="ECO:0000259" key="1">
    <source>
        <dbReference type="PROSITE" id="PS50112"/>
    </source>
</evidence>
<reference evidence="3" key="1">
    <citation type="journal article" date="2015" name="Proc. Natl. Acad. Sci. U.S.A.">
        <title>Networks of energetic and metabolic interactions define dynamics in microbial communities.</title>
        <authorList>
            <person name="Embree M."/>
            <person name="Liu J.K."/>
            <person name="Al-Bassam M.M."/>
            <person name="Zengler K."/>
        </authorList>
    </citation>
    <scope>NUCLEOTIDE SEQUENCE</scope>
</reference>
<dbReference type="Pfam" id="PF13426">
    <property type="entry name" value="PAS_9"/>
    <property type="match status" value="2"/>
</dbReference>
<dbReference type="SMART" id="SM00091">
    <property type="entry name" value="PAS"/>
    <property type="match status" value="5"/>
</dbReference>
<dbReference type="Pfam" id="PF08448">
    <property type="entry name" value="PAS_4"/>
    <property type="match status" value="2"/>
</dbReference>
<dbReference type="CDD" id="cd00130">
    <property type="entry name" value="PAS"/>
    <property type="match status" value="4"/>
</dbReference>
<dbReference type="InterPro" id="IPR000014">
    <property type="entry name" value="PAS"/>
</dbReference>